<reference evidence="4 5" key="2">
    <citation type="submission" date="2018-03" db="EMBL/GenBank/DDBJ databases">
        <authorList>
            <person name="Keele B.F."/>
        </authorList>
    </citation>
    <scope>NUCLEOTIDE SEQUENCE [LARGE SCALE GENOMIC DNA]</scope>
    <source>
        <strain evidence="4 5">CCALA 016</strain>
    </source>
</reference>
<dbReference type="InterPro" id="IPR008984">
    <property type="entry name" value="SMAD_FHA_dom_sf"/>
</dbReference>
<dbReference type="SUPFAM" id="SSF49879">
    <property type="entry name" value="SMAD/FHA domain"/>
    <property type="match status" value="1"/>
</dbReference>
<feature type="transmembrane region" description="Helical" evidence="2">
    <location>
        <begin position="559"/>
        <end position="575"/>
    </location>
</feature>
<dbReference type="RefSeq" id="WP_106459139.1">
    <property type="nucleotide sequence ID" value="NZ_PXOH01000042.1"/>
</dbReference>
<dbReference type="OrthoDB" id="420888at2"/>
<evidence type="ECO:0000259" key="3">
    <source>
        <dbReference type="PROSITE" id="PS50006"/>
    </source>
</evidence>
<dbReference type="CDD" id="cd00060">
    <property type="entry name" value="FHA"/>
    <property type="match status" value="1"/>
</dbReference>
<dbReference type="Pfam" id="PF00498">
    <property type="entry name" value="FHA"/>
    <property type="match status" value="1"/>
</dbReference>
<organism evidence="4 5">
    <name type="scientific">Aphanothece hegewaldii CCALA 016</name>
    <dbReference type="NCBI Taxonomy" id="2107694"/>
    <lineage>
        <taxon>Bacteria</taxon>
        <taxon>Bacillati</taxon>
        <taxon>Cyanobacteriota</taxon>
        <taxon>Cyanophyceae</taxon>
        <taxon>Oscillatoriophycideae</taxon>
        <taxon>Chroococcales</taxon>
        <taxon>Aphanothecaceae</taxon>
        <taxon>Aphanothece</taxon>
    </lineage>
</organism>
<evidence type="ECO:0000256" key="2">
    <source>
        <dbReference type="SAM" id="Phobius"/>
    </source>
</evidence>
<evidence type="ECO:0000313" key="5">
    <source>
        <dbReference type="Proteomes" id="UP000239001"/>
    </source>
</evidence>
<keyword evidence="1" id="KW-0175">Coiled coil</keyword>
<dbReference type="EMBL" id="PXOH01000042">
    <property type="protein sequence ID" value="PSF31690.1"/>
    <property type="molecule type" value="Genomic_DNA"/>
</dbReference>
<keyword evidence="2" id="KW-1133">Transmembrane helix</keyword>
<accession>A0A2T1LRS3</accession>
<dbReference type="Gene3D" id="2.60.200.20">
    <property type="match status" value="1"/>
</dbReference>
<evidence type="ECO:0000313" key="4">
    <source>
        <dbReference type="EMBL" id="PSF31690.1"/>
    </source>
</evidence>
<sequence length="713" mass="81903">MPPKADKLTQNLQSLQLFLQRNLERHPEIEPLNLQLKQLETLLETKKLILQIISEHEISAQALFDLLSTQPNFLTAYQIKLDALPDLPKNLTPQTLTTLTLRCIIDDRTEIQQSYPLTTENFLIGRNPDAEMVLNDPQYRGISWKHALIKSKLDATEQPLWQLEDRFSTNGTFVNGQPITTDYILQPKDKITLASPHSEAGIVELIFDHQNITPDTSINEPYLEIINSDVLLIVVNLEKLSEREISLIKGIDTSMIAKVFIVPELFSPEEESQLLLTSEEGITRLESVLKAQESNFEILPVFLKPYYVEDYPTELGKNLQKKQDNFIKSIENIIKRQPENILAARLAIKTQTLLEPLAILFTEDKILLQEQIIQQKKDLEQLTHINLKEVTKKALNTVNEEKDKFFKKVKLDVAQAKGAALDNFSKRSIVYQVQNFVDQLQPVIIKRDGQSYIQLAASGQDVNRDLLDFCISWLEEWGIHEWEKISYSYNNGGLNNLIVQIQSTLNIIPSLLDNTSFSAPQALDIRSNLMMSFAGIICEVRHKQVSLPSYLMKEIRTNMMQYMMMITLVLALIGIRGGKNQIFEQLSKTFKSYPLLLGAVIFGIFFLLMNAYRADNQMKLDEASEKLGKELAGYYQSLSKNLIEKIIQEFNLALDYEAKKIEDTVAEIQSNYNEYIIDIEKIQVKLQANLEQYKEKEKNLDKETAEFQKLIRM</sequence>
<dbReference type="PROSITE" id="PS50006">
    <property type="entry name" value="FHA_DOMAIN"/>
    <property type="match status" value="1"/>
</dbReference>
<gene>
    <name evidence="4" type="ORF">C7H19_22390</name>
</gene>
<keyword evidence="2" id="KW-0472">Membrane</keyword>
<dbReference type="SMART" id="SM00240">
    <property type="entry name" value="FHA"/>
    <property type="match status" value="1"/>
</dbReference>
<dbReference type="InterPro" id="IPR000253">
    <property type="entry name" value="FHA_dom"/>
</dbReference>
<dbReference type="Proteomes" id="UP000239001">
    <property type="component" value="Unassembled WGS sequence"/>
</dbReference>
<evidence type="ECO:0000256" key="1">
    <source>
        <dbReference type="SAM" id="Coils"/>
    </source>
</evidence>
<dbReference type="AlphaFoldDB" id="A0A2T1LRS3"/>
<keyword evidence="2" id="KW-0812">Transmembrane</keyword>
<feature type="transmembrane region" description="Helical" evidence="2">
    <location>
        <begin position="595"/>
        <end position="612"/>
    </location>
</feature>
<feature type="domain" description="FHA" evidence="3">
    <location>
        <begin position="122"/>
        <end position="179"/>
    </location>
</feature>
<reference evidence="4 5" key="1">
    <citation type="submission" date="2018-03" db="EMBL/GenBank/DDBJ databases">
        <title>The ancient ancestry and fast evolution of plastids.</title>
        <authorList>
            <person name="Moore K.R."/>
            <person name="Magnabosco C."/>
            <person name="Momper L."/>
            <person name="Gold D.A."/>
            <person name="Bosak T."/>
            <person name="Fournier G.P."/>
        </authorList>
    </citation>
    <scope>NUCLEOTIDE SEQUENCE [LARGE SCALE GENOMIC DNA]</scope>
    <source>
        <strain evidence="4 5">CCALA 016</strain>
    </source>
</reference>
<protein>
    <submittedName>
        <fullName evidence="4">Forkhead-associated protein</fullName>
    </submittedName>
</protein>
<keyword evidence="5" id="KW-1185">Reference proteome</keyword>
<name>A0A2T1LRS3_9CHRO</name>
<comment type="caution">
    <text evidence="4">The sequence shown here is derived from an EMBL/GenBank/DDBJ whole genome shotgun (WGS) entry which is preliminary data.</text>
</comment>
<feature type="coiled-coil region" evidence="1">
    <location>
        <begin position="676"/>
        <end position="713"/>
    </location>
</feature>
<proteinExistence type="predicted"/>